<evidence type="ECO:0000313" key="1">
    <source>
        <dbReference type="EMBL" id="NMF55888.1"/>
    </source>
</evidence>
<dbReference type="InterPro" id="IPR050583">
    <property type="entry name" value="Mycobacterial_A85_antigen"/>
</dbReference>
<protein>
    <submittedName>
        <fullName evidence="1">Alpha/beta hydrolase</fullName>
    </submittedName>
</protein>
<dbReference type="GO" id="GO:0016787">
    <property type="term" value="F:hydrolase activity"/>
    <property type="evidence" value="ECO:0007669"/>
    <property type="project" value="UniProtKB-KW"/>
</dbReference>
<dbReference type="PANTHER" id="PTHR48098">
    <property type="entry name" value="ENTEROCHELIN ESTERASE-RELATED"/>
    <property type="match status" value="1"/>
</dbReference>
<dbReference type="Pfam" id="PF00756">
    <property type="entry name" value="Esterase"/>
    <property type="match status" value="1"/>
</dbReference>
<dbReference type="EMBL" id="JABBCP010000004">
    <property type="protein sequence ID" value="NMF55888.1"/>
    <property type="molecule type" value="Genomic_DNA"/>
</dbReference>
<dbReference type="InterPro" id="IPR029058">
    <property type="entry name" value="AB_hydrolase_fold"/>
</dbReference>
<sequence length="221" mass="23787">MAACGKQVAIYPAPNAGAPIVYLPVAAGMGDDVLQCCRDPGCPPFTLVAIGGLDWNRELSVWPCDAITATSEPFAGEAAAFLHELTHKIIPTIEAPLAAPPRLRAIAGYSLAGLFALWACCKTDLFSRAASVSGSLWFPGFAEYLDENLPQGALDVAYLSLGKKEHKTPNRMMREVLADTKRCEQTLQDRGAKTLFERNPGNHFSEPALRSAKGIAWMLAQ</sequence>
<keyword evidence="1" id="KW-0378">Hydrolase</keyword>
<dbReference type="PANTHER" id="PTHR48098:SF3">
    <property type="entry name" value="IRON(III) ENTEROBACTIN ESTERASE"/>
    <property type="match status" value="1"/>
</dbReference>
<dbReference type="RefSeq" id="WP_169277529.1">
    <property type="nucleotide sequence ID" value="NZ_JABBCP010000004.1"/>
</dbReference>
<dbReference type="Proteomes" id="UP000546970">
    <property type="component" value="Unassembled WGS sequence"/>
</dbReference>
<organism evidence="1 2">
    <name type="scientific">Collinsella acetigenes</name>
    <dbReference type="NCBI Taxonomy" id="2713419"/>
    <lineage>
        <taxon>Bacteria</taxon>
        <taxon>Bacillati</taxon>
        <taxon>Actinomycetota</taxon>
        <taxon>Coriobacteriia</taxon>
        <taxon>Coriobacteriales</taxon>
        <taxon>Coriobacteriaceae</taxon>
        <taxon>Collinsella</taxon>
    </lineage>
</organism>
<dbReference type="InterPro" id="IPR000801">
    <property type="entry name" value="Esterase-like"/>
</dbReference>
<proteinExistence type="predicted"/>
<reference evidence="1 2" key="1">
    <citation type="submission" date="2020-04" db="EMBL/GenBank/DDBJ databases">
        <title>Collinsella sp. KGMB02528 nov., an anaerobic actinobacterium isolated from human feces.</title>
        <authorList>
            <person name="Han K.-I."/>
            <person name="Eom M.K."/>
            <person name="Kim J.-S."/>
            <person name="Lee K.C."/>
            <person name="Suh M.K."/>
            <person name="Park S.-H."/>
            <person name="Lee J.H."/>
            <person name="Kang S.W."/>
            <person name="Park J.-E."/>
            <person name="Oh B.S."/>
            <person name="Yu S.Y."/>
            <person name="Choi S.-H."/>
            <person name="Lee D.H."/>
            <person name="Yoon H."/>
            <person name="Kim B.-Y."/>
            <person name="Lee J.H."/>
            <person name="Lee J.-S."/>
        </authorList>
    </citation>
    <scope>NUCLEOTIDE SEQUENCE [LARGE SCALE GENOMIC DNA]</scope>
    <source>
        <strain evidence="1 2">KGMB02528</strain>
    </source>
</reference>
<accession>A0A7X9UCJ3</accession>
<comment type="caution">
    <text evidence="1">The sequence shown here is derived from an EMBL/GenBank/DDBJ whole genome shotgun (WGS) entry which is preliminary data.</text>
</comment>
<name>A0A7X9UCJ3_9ACTN</name>
<evidence type="ECO:0000313" key="2">
    <source>
        <dbReference type="Proteomes" id="UP000546970"/>
    </source>
</evidence>
<gene>
    <name evidence="1" type="ORF">HF320_06060</name>
</gene>
<dbReference type="AlphaFoldDB" id="A0A7X9UCJ3"/>
<keyword evidence="2" id="KW-1185">Reference proteome</keyword>
<dbReference type="SUPFAM" id="SSF53474">
    <property type="entry name" value="alpha/beta-Hydrolases"/>
    <property type="match status" value="1"/>
</dbReference>
<dbReference type="Gene3D" id="3.40.50.1820">
    <property type="entry name" value="alpha/beta hydrolase"/>
    <property type="match status" value="1"/>
</dbReference>